<comment type="caution">
    <text evidence="2">The sequence shown here is derived from an EMBL/GenBank/DDBJ whole genome shotgun (WGS) entry which is preliminary data.</text>
</comment>
<feature type="signal peptide" evidence="1">
    <location>
        <begin position="1"/>
        <end position="23"/>
    </location>
</feature>
<evidence type="ECO:0000313" key="3">
    <source>
        <dbReference type="Proteomes" id="UP001066276"/>
    </source>
</evidence>
<name>A0AAV7QZ11_PLEWA</name>
<evidence type="ECO:0000313" key="2">
    <source>
        <dbReference type="EMBL" id="KAJ1145752.1"/>
    </source>
</evidence>
<protein>
    <recommendedName>
        <fullName evidence="4">Secreted protein</fullName>
    </recommendedName>
</protein>
<evidence type="ECO:0000256" key="1">
    <source>
        <dbReference type="SAM" id="SignalP"/>
    </source>
</evidence>
<keyword evidence="1" id="KW-0732">Signal</keyword>
<accession>A0AAV7QZ11</accession>
<gene>
    <name evidence="2" type="ORF">NDU88_012036</name>
</gene>
<feature type="chain" id="PRO_5043518581" description="Secreted protein" evidence="1">
    <location>
        <begin position="24"/>
        <end position="75"/>
    </location>
</feature>
<keyword evidence="3" id="KW-1185">Reference proteome</keyword>
<dbReference type="AlphaFoldDB" id="A0AAV7QZ11"/>
<dbReference type="EMBL" id="JANPWB010000010">
    <property type="protein sequence ID" value="KAJ1145752.1"/>
    <property type="molecule type" value="Genomic_DNA"/>
</dbReference>
<proteinExistence type="predicted"/>
<evidence type="ECO:0008006" key="4">
    <source>
        <dbReference type="Google" id="ProtNLM"/>
    </source>
</evidence>
<reference evidence="2" key="1">
    <citation type="journal article" date="2022" name="bioRxiv">
        <title>Sequencing and chromosome-scale assembly of the giantPleurodeles waltlgenome.</title>
        <authorList>
            <person name="Brown T."/>
            <person name="Elewa A."/>
            <person name="Iarovenko S."/>
            <person name="Subramanian E."/>
            <person name="Araus A.J."/>
            <person name="Petzold A."/>
            <person name="Susuki M."/>
            <person name="Suzuki K.-i.T."/>
            <person name="Hayashi T."/>
            <person name="Toyoda A."/>
            <person name="Oliveira C."/>
            <person name="Osipova E."/>
            <person name="Leigh N.D."/>
            <person name="Simon A."/>
            <person name="Yun M.H."/>
        </authorList>
    </citation>
    <scope>NUCLEOTIDE SEQUENCE</scope>
    <source>
        <strain evidence="2">20211129_DDA</strain>
        <tissue evidence="2">Liver</tissue>
    </source>
</reference>
<sequence length="75" mass="8762">MVCASSGRWTPYVLSLLLTCVYAETVKDFISVCWQPRDLKQISLMLLQSLCEHAPLYQKVCVFVGYWFFHEQVLE</sequence>
<dbReference type="Proteomes" id="UP001066276">
    <property type="component" value="Chromosome 6"/>
</dbReference>
<organism evidence="2 3">
    <name type="scientific">Pleurodeles waltl</name>
    <name type="common">Iberian ribbed newt</name>
    <dbReference type="NCBI Taxonomy" id="8319"/>
    <lineage>
        <taxon>Eukaryota</taxon>
        <taxon>Metazoa</taxon>
        <taxon>Chordata</taxon>
        <taxon>Craniata</taxon>
        <taxon>Vertebrata</taxon>
        <taxon>Euteleostomi</taxon>
        <taxon>Amphibia</taxon>
        <taxon>Batrachia</taxon>
        <taxon>Caudata</taxon>
        <taxon>Salamandroidea</taxon>
        <taxon>Salamandridae</taxon>
        <taxon>Pleurodelinae</taxon>
        <taxon>Pleurodeles</taxon>
    </lineage>
</organism>